<dbReference type="AlphaFoldDB" id="A0A972F6Z8"/>
<accession>A0A972F6Z8</accession>
<evidence type="ECO:0000256" key="11">
    <source>
        <dbReference type="RuleBase" id="RU004136"/>
    </source>
</evidence>
<dbReference type="InterPro" id="IPR051046">
    <property type="entry name" value="MurCDEF_CellWall_CoF430Synth"/>
</dbReference>
<evidence type="ECO:0000256" key="10">
    <source>
        <dbReference type="HAMAP-Rule" id="MF_02019"/>
    </source>
</evidence>
<evidence type="ECO:0000259" key="12">
    <source>
        <dbReference type="Pfam" id="PF01225"/>
    </source>
</evidence>
<keyword evidence="5 10" id="KW-0067">ATP-binding</keyword>
<feature type="domain" description="Mur ligase N-terminal catalytic" evidence="12">
    <location>
        <begin position="22"/>
        <end position="96"/>
    </location>
</feature>
<feature type="binding site" evidence="10">
    <location>
        <begin position="109"/>
        <end position="115"/>
    </location>
    <ligand>
        <name>ATP</name>
        <dbReference type="ChEBI" id="CHEBI:30616"/>
    </ligand>
</feature>
<organism evidence="15 16">
    <name type="scientific">Azoarcus taiwanensis</name>
    <dbReference type="NCBI Taxonomy" id="666964"/>
    <lineage>
        <taxon>Bacteria</taxon>
        <taxon>Pseudomonadati</taxon>
        <taxon>Pseudomonadota</taxon>
        <taxon>Betaproteobacteria</taxon>
        <taxon>Rhodocyclales</taxon>
        <taxon>Zoogloeaceae</taxon>
        <taxon>Azoarcus</taxon>
    </lineage>
</organism>
<dbReference type="GO" id="GO:0071555">
    <property type="term" value="P:cell wall organization"/>
    <property type="evidence" value="ECO:0007669"/>
    <property type="project" value="UniProtKB-KW"/>
</dbReference>
<dbReference type="InterPro" id="IPR035911">
    <property type="entry name" value="MurE/MurF_N"/>
</dbReference>
<feature type="domain" description="Mur ligase C-terminal" evidence="13">
    <location>
        <begin position="323"/>
        <end position="442"/>
    </location>
</feature>
<keyword evidence="3 10" id="KW-0132">Cell division</keyword>
<dbReference type="SUPFAM" id="SSF53244">
    <property type="entry name" value="MurD-like peptide ligases, peptide-binding domain"/>
    <property type="match status" value="1"/>
</dbReference>
<comment type="caution">
    <text evidence="15">The sequence shown here is derived from an EMBL/GenBank/DDBJ whole genome shotgun (WGS) entry which is preliminary data.</text>
</comment>
<dbReference type="RefSeq" id="WP_168987515.1">
    <property type="nucleotide sequence ID" value="NZ_CAWPHM010000244.1"/>
</dbReference>
<comment type="catalytic activity">
    <reaction evidence="10 11">
        <text>D-alanyl-D-alanine + UDP-N-acetyl-alpha-D-muramoyl-L-alanyl-gamma-D-glutamyl-meso-2,6-diaminopimelate + ATP = UDP-N-acetyl-alpha-D-muramoyl-L-alanyl-gamma-D-glutamyl-meso-2,6-diaminopimeloyl-D-alanyl-D-alanine + ADP + phosphate + H(+)</text>
        <dbReference type="Rhea" id="RHEA:28374"/>
        <dbReference type="ChEBI" id="CHEBI:15378"/>
        <dbReference type="ChEBI" id="CHEBI:30616"/>
        <dbReference type="ChEBI" id="CHEBI:43474"/>
        <dbReference type="ChEBI" id="CHEBI:57822"/>
        <dbReference type="ChEBI" id="CHEBI:61386"/>
        <dbReference type="ChEBI" id="CHEBI:83905"/>
        <dbReference type="ChEBI" id="CHEBI:456216"/>
        <dbReference type="EC" id="6.3.2.10"/>
    </reaction>
</comment>
<dbReference type="Gene3D" id="3.40.1190.10">
    <property type="entry name" value="Mur-like, catalytic domain"/>
    <property type="match status" value="1"/>
</dbReference>
<evidence type="ECO:0000256" key="3">
    <source>
        <dbReference type="ARBA" id="ARBA00022618"/>
    </source>
</evidence>
<name>A0A972F6Z8_9RHOO</name>
<dbReference type="EC" id="6.3.2.10" evidence="10 11"/>
<evidence type="ECO:0000256" key="2">
    <source>
        <dbReference type="ARBA" id="ARBA00022598"/>
    </source>
</evidence>
<evidence type="ECO:0000256" key="4">
    <source>
        <dbReference type="ARBA" id="ARBA00022741"/>
    </source>
</evidence>
<evidence type="ECO:0000256" key="7">
    <source>
        <dbReference type="ARBA" id="ARBA00022984"/>
    </source>
</evidence>
<dbReference type="GO" id="GO:0051301">
    <property type="term" value="P:cell division"/>
    <property type="evidence" value="ECO:0007669"/>
    <property type="project" value="UniProtKB-KW"/>
</dbReference>
<keyword evidence="2 10" id="KW-0436">Ligase</keyword>
<keyword evidence="6 10" id="KW-0133">Cell shape</keyword>
<dbReference type="GO" id="GO:0009252">
    <property type="term" value="P:peptidoglycan biosynthetic process"/>
    <property type="evidence" value="ECO:0007669"/>
    <property type="project" value="UniProtKB-UniRule"/>
</dbReference>
<comment type="similarity">
    <text evidence="10">Belongs to the MurCDEF family. MurF subfamily.</text>
</comment>
<keyword evidence="16" id="KW-1185">Reference proteome</keyword>
<evidence type="ECO:0000259" key="13">
    <source>
        <dbReference type="Pfam" id="PF02875"/>
    </source>
</evidence>
<dbReference type="Pfam" id="PF08245">
    <property type="entry name" value="Mur_ligase_M"/>
    <property type="match status" value="1"/>
</dbReference>
<evidence type="ECO:0000256" key="5">
    <source>
        <dbReference type="ARBA" id="ARBA00022840"/>
    </source>
</evidence>
<dbReference type="InterPro" id="IPR036615">
    <property type="entry name" value="Mur_ligase_C_dom_sf"/>
</dbReference>
<dbReference type="NCBIfam" id="TIGR01143">
    <property type="entry name" value="murF"/>
    <property type="match status" value="1"/>
</dbReference>
<keyword evidence="9 10" id="KW-0961">Cell wall biogenesis/degradation</keyword>
<dbReference type="Proteomes" id="UP000599523">
    <property type="component" value="Unassembled WGS sequence"/>
</dbReference>
<dbReference type="GO" id="GO:0005737">
    <property type="term" value="C:cytoplasm"/>
    <property type="evidence" value="ECO:0007669"/>
    <property type="project" value="UniProtKB-SubCell"/>
</dbReference>
<feature type="domain" description="Mur ligase central" evidence="14">
    <location>
        <begin position="107"/>
        <end position="301"/>
    </location>
</feature>
<evidence type="ECO:0000256" key="8">
    <source>
        <dbReference type="ARBA" id="ARBA00023306"/>
    </source>
</evidence>
<dbReference type="GO" id="GO:0008360">
    <property type="term" value="P:regulation of cell shape"/>
    <property type="evidence" value="ECO:0007669"/>
    <property type="project" value="UniProtKB-KW"/>
</dbReference>
<dbReference type="Gene3D" id="3.40.1390.10">
    <property type="entry name" value="MurE/MurF, N-terminal domain"/>
    <property type="match status" value="1"/>
</dbReference>
<dbReference type="InterPro" id="IPR004101">
    <property type="entry name" value="Mur_ligase_C"/>
</dbReference>
<keyword evidence="4 10" id="KW-0547">Nucleotide-binding</keyword>
<dbReference type="InterPro" id="IPR000713">
    <property type="entry name" value="Mur_ligase_N"/>
</dbReference>
<evidence type="ECO:0000256" key="1">
    <source>
        <dbReference type="ARBA" id="ARBA00022490"/>
    </source>
</evidence>
<evidence type="ECO:0000259" key="14">
    <source>
        <dbReference type="Pfam" id="PF08245"/>
    </source>
</evidence>
<proteinExistence type="inferred from homology"/>
<dbReference type="InterPro" id="IPR036565">
    <property type="entry name" value="Mur-like_cat_sf"/>
</dbReference>
<dbReference type="PANTHER" id="PTHR43024:SF1">
    <property type="entry name" value="UDP-N-ACETYLMURAMOYL-TRIPEPTIDE--D-ALANYL-D-ALANINE LIGASE"/>
    <property type="match status" value="1"/>
</dbReference>
<dbReference type="InterPro" id="IPR005863">
    <property type="entry name" value="UDP-N-AcMur_synth"/>
</dbReference>
<dbReference type="HAMAP" id="MF_02019">
    <property type="entry name" value="MurF"/>
    <property type="match status" value="1"/>
</dbReference>
<dbReference type="InterPro" id="IPR013221">
    <property type="entry name" value="Mur_ligase_cen"/>
</dbReference>
<dbReference type="SUPFAM" id="SSF63418">
    <property type="entry name" value="MurE/MurF N-terminal domain"/>
    <property type="match status" value="1"/>
</dbReference>
<dbReference type="EMBL" id="WTVM01000031">
    <property type="protein sequence ID" value="NMG02734.1"/>
    <property type="molecule type" value="Genomic_DNA"/>
</dbReference>
<keyword evidence="7 10" id="KW-0573">Peptidoglycan synthesis</keyword>
<dbReference type="GO" id="GO:0047480">
    <property type="term" value="F:UDP-N-acetylmuramoyl-tripeptide-D-alanyl-D-alanine ligase activity"/>
    <property type="evidence" value="ECO:0007669"/>
    <property type="project" value="UniProtKB-UniRule"/>
</dbReference>
<evidence type="ECO:0000256" key="6">
    <source>
        <dbReference type="ARBA" id="ARBA00022960"/>
    </source>
</evidence>
<reference evidence="15" key="1">
    <citation type="submission" date="2019-12" db="EMBL/GenBank/DDBJ databases">
        <title>Comparative genomics gives insights into the taxonomy of the Azoarcus-Aromatoleum group and reveals separate origins of nif in the plant-associated Azoarcus and non-plant-associated Aromatoleum sub-groups.</title>
        <authorList>
            <person name="Lafos M."/>
            <person name="Maluk M."/>
            <person name="Batista M."/>
            <person name="Junghare M."/>
            <person name="Carmona M."/>
            <person name="Faoro H."/>
            <person name="Cruz L.M."/>
            <person name="Battistoni F."/>
            <person name="De Souza E."/>
            <person name="Pedrosa F."/>
            <person name="Chen W.-M."/>
            <person name="Poole P.S."/>
            <person name="Dixon R.A."/>
            <person name="James E.K."/>
        </authorList>
    </citation>
    <scope>NUCLEOTIDE SEQUENCE</scope>
    <source>
        <strain evidence="15">NSC3</strain>
    </source>
</reference>
<dbReference type="SUPFAM" id="SSF53623">
    <property type="entry name" value="MurD-like peptide ligases, catalytic domain"/>
    <property type="match status" value="1"/>
</dbReference>
<comment type="pathway">
    <text evidence="10 11">Cell wall biogenesis; peptidoglycan biosynthesis.</text>
</comment>
<evidence type="ECO:0000256" key="9">
    <source>
        <dbReference type="ARBA" id="ARBA00023316"/>
    </source>
</evidence>
<comment type="function">
    <text evidence="10 11">Involved in cell wall formation. Catalyzes the final step in the synthesis of UDP-N-acetylmuramoyl-pentapeptide, the precursor of murein.</text>
</comment>
<dbReference type="PANTHER" id="PTHR43024">
    <property type="entry name" value="UDP-N-ACETYLMURAMOYL-TRIPEPTIDE--D-ALANYL-D-ALANINE LIGASE"/>
    <property type="match status" value="1"/>
</dbReference>
<gene>
    <name evidence="10 15" type="primary">murF</name>
    <name evidence="15" type="ORF">GPA21_07090</name>
</gene>
<evidence type="ECO:0000313" key="16">
    <source>
        <dbReference type="Proteomes" id="UP000599523"/>
    </source>
</evidence>
<dbReference type="Pfam" id="PF02875">
    <property type="entry name" value="Mur_ligase_C"/>
    <property type="match status" value="1"/>
</dbReference>
<dbReference type="Pfam" id="PF01225">
    <property type="entry name" value="Mur_ligase"/>
    <property type="match status" value="1"/>
</dbReference>
<protein>
    <recommendedName>
        <fullName evidence="10 11">UDP-N-acetylmuramoyl-tripeptide--D-alanyl-D-alanine ligase</fullName>
        <ecNumber evidence="10 11">6.3.2.10</ecNumber>
    </recommendedName>
    <alternativeName>
        <fullName evidence="10">D-alanyl-D-alanine-adding enzyme</fullName>
    </alternativeName>
</protein>
<keyword evidence="8 10" id="KW-0131">Cell cycle</keyword>
<dbReference type="Gene3D" id="3.90.190.20">
    <property type="entry name" value="Mur ligase, C-terminal domain"/>
    <property type="match status" value="1"/>
</dbReference>
<keyword evidence="1 10" id="KW-0963">Cytoplasm</keyword>
<sequence>MMTLNLAAAAIGGRTVGDAVFESVGTDSRHLPRQALFVALRGENFDGHDFVIAAANEGAAAAMVDSTWASSAPACPIPLLVVADTRAGLGALAAHWRGGFTLPLIGVTGSNGKTTVKEMCAAIMRAQHRLEGVVEDAVLATSGNFNNDIGLPLTLLGLNAGHRAAVIEMGMNRPGEIAYLTGLACPTVAVVTNAQRAHLQGVGSIAEIAREKGCIYAGLGADGVAIINADDPHADYWRQLNAGRRQVTFGLSSPADVCGRYTAHGLGSLINVKTPGGDIELELNVPGEHNARNALAATAACIAAGASIDAVIAGLRGFSGTRGRLQYGPGVEGCTLVDDSYNANPDSVRAAIDVLASTAGRKILVLGDMGEIGRSSAQLHDEIGGYAKSKGVDALFALGDMSAVAARNFGDGGHHFRTVDALIKAVRPQLDEDTVVLVKGSRFMRMERVVAALSAVHNDAPSNTGGSHAS</sequence>
<comment type="subcellular location">
    <subcellularLocation>
        <location evidence="10 11">Cytoplasm</location>
    </subcellularLocation>
</comment>
<evidence type="ECO:0000313" key="15">
    <source>
        <dbReference type="EMBL" id="NMG02734.1"/>
    </source>
</evidence>
<dbReference type="GO" id="GO:0005524">
    <property type="term" value="F:ATP binding"/>
    <property type="evidence" value="ECO:0007669"/>
    <property type="project" value="UniProtKB-UniRule"/>
</dbReference>